<keyword evidence="7" id="KW-0472">Membrane</keyword>
<keyword evidence="5" id="KW-0130">Cell adhesion</keyword>
<keyword evidence="10" id="KW-0393">Immunoglobulin domain</keyword>
<dbReference type="GO" id="GO:0033691">
    <property type="term" value="F:sialic acid binding"/>
    <property type="evidence" value="ECO:0007669"/>
    <property type="project" value="TreeGrafter"/>
</dbReference>
<keyword evidence="4" id="KW-0430">Lectin</keyword>
<dbReference type="OMA" id="WALLSRY"/>
<protein>
    <recommendedName>
        <fullName evidence="14">Ig-like domain-containing protein</fullName>
    </recommendedName>
</protein>
<dbReference type="GO" id="GO:0005886">
    <property type="term" value="C:plasma membrane"/>
    <property type="evidence" value="ECO:0007669"/>
    <property type="project" value="TreeGrafter"/>
</dbReference>
<evidence type="ECO:0000256" key="8">
    <source>
        <dbReference type="ARBA" id="ARBA00023157"/>
    </source>
</evidence>
<comment type="similarity">
    <text evidence="11">Belongs to the immunoglobulin superfamily. SIGLEC (sialic acid binding Ig-like lectin) family.</text>
</comment>
<dbReference type="GO" id="GO:0030246">
    <property type="term" value="F:carbohydrate binding"/>
    <property type="evidence" value="ECO:0007669"/>
    <property type="project" value="UniProtKB-KW"/>
</dbReference>
<dbReference type="PANTHER" id="PTHR12035:SF132">
    <property type="entry name" value="MYELOID CELL SURFACE ANTIGEN CD33"/>
    <property type="match status" value="1"/>
</dbReference>
<organism evidence="15 16">
    <name type="scientific">Cebus imitator</name>
    <name type="common">Panamanian white-faced capuchin</name>
    <name type="synonym">Cebus capucinus imitator</name>
    <dbReference type="NCBI Taxonomy" id="2715852"/>
    <lineage>
        <taxon>Eukaryota</taxon>
        <taxon>Metazoa</taxon>
        <taxon>Chordata</taxon>
        <taxon>Craniata</taxon>
        <taxon>Vertebrata</taxon>
        <taxon>Euteleostomi</taxon>
        <taxon>Mammalia</taxon>
        <taxon>Eutheria</taxon>
        <taxon>Euarchontoglires</taxon>
        <taxon>Primates</taxon>
        <taxon>Haplorrhini</taxon>
        <taxon>Platyrrhini</taxon>
        <taxon>Cebidae</taxon>
        <taxon>Cebinae</taxon>
        <taxon>Cebus</taxon>
    </lineage>
</organism>
<evidence type="ECO:0000256" key="11">
    <source>
        <dbReference type="ARBA" id="ARBA00038361"/>
    </source>
</evidence>
<accession>A0A2K5Q610</accession>
<evidence type="ECO:0000256" key="4">
    <source>
        <dbReference type="ARBA" id="ARBA00022734"/>
    </source>
</evidence>
<dbReference type="Ensembl" id="ENSCCAT00000028733.1">
    <property type="protein sequence ID" value="ENSCCAP00000011330.1"/>
    <property type="gene ID" value="ENSCCAG00000023407.1"/>
</dbReference>
<evidence type="ECO:0000256" key="12">
    <source>
        <dbReference type="SAM" id="MobiDB-lite"/>
    </source>
</evidence>
<evidence type="ECO:0000256" key="3">
    <source>
        <dbReference type="ARBA" id="ARBA00022729"/>
    </source>
</evidence>
<dbReference type="GeneTree" id="ENSGT01150000286907"/>
<evidence type="ECO:0000256" key="7">
    <source>
        <dbReference type="ARBA" id="ARBA00023136"/>
    </source>
</evidence>
<dbReference type="Proteomes" id="UP000233040">
    <property type="component" value="Unassembled WGS sequence"/>
</dbReference>
<evidence type="ECO:0000256" key="6">
    <source>
        <dbReference type="ARBA" id="ARBA00022989"/>
    </source>
</evidence>
<dbReference type="Gene3D" id="2.60.40.10">
    <property type="entry name" value="Immunoglobulins"/>
    <property type="match status" value="2"/>
</dbReference>
<evidence type="ECO:0000256" key="1">
    <source>
        <dbReference type="ARBA" id="ARBA00004479"/>
    </source>
</evidence>
<keyword evidence="16" id="KW-1185">Reference proteome</keyword>
<dbReference type="FunFam" id="2.60.40.10:FF:000912">
    <property type="entry name" value="Myeloid cell surface antigen CD33"/>
    <property type="match status" value="1"/>
</dbReference>
<feature type="chain" id="PRO_5014389086" description="Ig-like domain-containing protein" evidence="13">
    <location>
        <begin position="26"/>
        <end position="306"/>
    </location>
</feature>
<proteinExistence type="inferred from homology"/>
<name>A0A2K5Q610_CEBIM</name>
<feature type="domain" description="Ig-like" evidence="14">
    <location>
        <begin position="112"/>
        <end position="195"/>
    </location>
</feature>
<dbReference type="InterPro" id="IPR013783">
    <property type="entry name" value="Ig-like_fold"/>
</dbReference>
<dbReference type="STRING" id="9516.ENSCCAP00000011330"/>
<sequence length="306" mass="33473">NRRSLEPSTPDMLLLLLPLLWGGWGWRDRLVTVQEGLGVHEPRSFSYPGDNRDTPVATNNPDRKVGEETQGQFQLLRNRQTNDYSLVIRDASQRDSNSYQLRVERGTLTHRPDILIPGTLESGHPRNLTCSVPQACEQGATPIFFWMSAAPTSLGPRTFHSLVLMITPRPQNHGTNLTCQATFPGAGVTTERTIQFNVSVNAGRPPHSTLDAPQNVAISIFQGNSTALKILQNTSFLLVLEGQALWLLCDADGNPCTPELVPGLLALNTTLVSNMRVLELPCIGSAEEGAQHPLGSLQMSLSLCVH</sequence>
<dbReference type="InterPro" id="IPR007110">
    <property type="entry name" value="Ig-like_dom"/>
</dbReference>
<evidence type="ECO:0000256" key="9">
    <source>
        <dbReference type="ARBA" id="ARBA00023180"/>
    </source>
</evidence>
<dbReference type="PROSITE" id="PS50835">
    <property type="entry name" value="IG_LIKE"/>
    <property type="match status" value="1"/>
</dbReference>
<reference evidence="15" key="1">
    <citation type="submission" date="2025-08" db="UniProtKB">
        <authorList>
            <consortium name="Ensembl"/>
        </authorList>
    </citation>
    <scope>IDENTIFICATION</scope>
</reference>
<dbReference type="AlphaFoldDB" id="A0A2K5Q610"/>
<keyword evidence="2" id="KW-0812">Transmembrane</keyword>
<keyword evidence="9" id="KW-0325">Glycoprotein</keyword>
<keyword evidence="6" id="KW-1133">Transmembrane helix</keyword>
<keyword evidence="8" id="KW-1015">Disulfide bond</keyword>
<evidence type="ECO:0000256" key="5">
    <source>
        <dbReference type="ARBA" id="ARBA00022889"/>
    </source>
</evidence>
<feature type="signal peptide" evidence="13">
    <location>
        <begin position="1"/>
        <end position="25"/>
    </location>
</feature>
<reference evidence="15" key="2">
    <citation type="submission" date="2025-09" db="UniProtKB">
        <authorList>
            <consortium name="Ensembl"/>
        </authorList>
    </citation>
    <scope>IDENTIFICATION</scope>
</reference>
<dbReference type="InterPro" id="IPR036179">
    <property type="entry name" value="Ig-like_dom_sf"/>
</dbReference>
<evidence type="ECO:0000256" key="13">
    <source>
        <dbReference type="SAM" id="SignalP"/>
    </source>
</evidence>
<feature type="region of interest" description="Disordered" evidence="12">
    <location>
        <begin position="43"/>
        <end position="62"/>
    </location>
</feature>
<evidence type="ECO:0000313" key="16">
    <source>
        <dbReference type="Proteomes" id="UP000233040"/>
    </source>
</evidence>
<dbReference type="PANTHER" id="PTHR12035">
    <property type="entry name" value="SIALIC ACID BINDING IMMUNOGLOBULIN-LIKE LECTIN"/>
    <property type="match status" value="1"/>
</dbReference>
<dbReference type="InterPro" id="IPR051036">
    <property type="entry name" value="SIGLEC"/>
</dbReference>
<evidence type="ECO:0000256" key="10">
    <source>
        <dbReference type="ARBA" id="ARBA00023319"/>
    </source>
</evidence>
<keyword evidence="3 13" id="KW-0732">Signal</keyword>
<comment type="subcellular location">
    <subcellularLocation>
        <location evidence="1">Membrane</location>
        <topology evidence="1">Single-pass type I membrane protein</topology>
    </subcellularLocation>
</comment>
<evidence type="ECO:0000313" key="15">
    <source>
        <dbReference type="Ensembl" id="ENSCCAP00000011330.1"/>
    </source>
</evidence>
<dbReference type="GO" id="GO:0007155">
    <property type="term" value="P:cell adhesion"/>
    <property type="evidence" value="ECO:0007669"/>
    <property type="project" value="UniProtKB-KW"/>
</dbReference>
<evidence type="ECO:0000256" key="2">
    <source>
        <dbReference type="ARBA" id="ARBA00022692"/>
    </source>
</evidence>
<dbReference type="SUPFAM" id="SSF48726">
    <property type="entry name" value="Immunoglobulin"/>
    <property type="match status" value="2"/>
</dbReference>
<evidence type="ECO:0000259" key="14">
    <source>
        <dbReference type="PROSITE" id="PS50835"/>
    </source>
</evidence>